<dbReference type="EnsemblPlants" id="AVESA.00010b.r2.2AG0209010.1">
    <property type="protein sequence ID" value="AVESA.00010b.r2.2AG0209010.1.CDS.1"/>
    <property type="gene ID" value="AVESA.00010b.r2.2AG0209010"/>
</dbReference>
<reference evidence="1" key="1">
    <citation type="submission" date="2021-05" db="EMBL/GenBank/DDBJ databases">
        <authorList>
            <person name="Scholz U."/>
            <person name="Mascher M."/>
            <person name="Fiebig A."/>
        </authorList>
    </citation>
    <scope>NUCLEOTIDE SEQUENCE [LARGE SCALE GENOMIC DNA]</scope>
</reference>
<dbReference type="Proteomes" id="UP001732700">
    <property type="component" value="Chromosome 2A"/>
</dbReference>
<evidence type="ECO:0000313" key="2">
    <source>
        <dbReference type="Proteomes" id="UP001732700"/>
    </source>
</evidence>
<organism evidence="1 2">
    <name type="scientific">Avena sativa</name>
    <name type="common">Oat</name>
    <dbReference type="NCBI Taxonomy" id="4498"/>
    <lineage>
        <taxon>Eukaryota</taxon>
        <taxon>Viridiplantae</taxon>
        <taxon>Streptophyta</taxon>
        <taxon>Embryophyta</taxon>
        <taxon>Tracheophyta</taxon>
        <taxon>Spermatophyta</taxon>
        <taxon>Magnoliopsida</taxon>
        <taxon>Liliopsida</taxon>
        <taxon>Poales</taxon>
        <taxon>Poaceae</taxon>
        <taxon>BOP clade</taxon>
        <taxon>Pooideae</taxon>
        <taxon>Poodae</taxon>
        <taxon>Poeae</taxon>
        <taxon>Poeae Chloroplast Group 1 (Aveneae type)</taxon>
        <taxon>Aveninae</taxon>
        <taxon>Avena</taxon>
    </lineage>
</organism>
<proteinExistence type="predicted"/>
<accession>A0ACD5U8V1</accession>
<sequence length="141" mass="16647">MDKSWMDEDRHTEKYINGVNFFVQFAFTHSAKGNTILCPCKNCVNCFWHEASDVREHLVCEGFVSGYRRWEYHGEESSSLRSFRDAHMEQFDEAEERDDLEEGYDELAGMIRDMRHDFGDFSDVEDEGCHNEHANECEPFQ</sequence>
<name>A0ACD5U8V1_AVESA</name>
<protein>
    <submittedName>
        <fullName evidence="1">Uncharacterized protein</fullName>
    </submittedName>
</protein>
<reference evidence="1" key="2">
    <citation type="submission" date="2025-09" db="UniProtKB">
        <authorList>
            <consortium name="EnsemblPlants"/>
        </authorList>
    </citation>
    <scope>IDENTIFICATION</scope>
</reference>
<evidence type="ECO:0000313" key="1">
    <source>
        <dbReference type="EnsemblPlants" id="AVESA.00010b.r2.2AG0209010.1.CDS.1"/>
    </source>
</evidence>
<keyword evidence="2" id="KW-1185">Reference proteome</keyword>